<dbReference type="Proteomes" id="UP001164718">
    <property type="component" value="Chromosome"/>
</dbReference>
<dbReference type="InterPro" id="IPR038720">
    <property type="entry name" value="YprB_RNase_H-like_dom"/>
</dbReference>
<dbReference type="Pfam" id="PF13482">
    <property type="entry name" value="RNase_H_2"/>
    <property type="match status" value="1"/>
</dbReference>
<keyword evidence="4" id="KW-1185">Reference proteome</keyword>
<dbReference type="InterPro" id="IPR036397">
    <property type="entry name" value="RNaseH_sf"/>
</dbReference>
<dbReference type="PANTHER" id="PTHR38462:SF1">
    <property type="entry name" value="YPRB RIBONUCLEASE H-LIKE DOMAIN-CONTAINING PROTEIN"/>
    <property type="match status" value="1"/>
</dbReference>
<proteinExistence type="predicted"/>
<accession>A0A9E8LWG0</accession>
<dbReference type="InterPro" id="IPR012337">
    <property type="entry name" value="RNaseH-like_sf"/>
</dbReference>
<protein>
    <submittedName>
        <fullName evidence="3">Ribonuclease H-like domain-containing protein</fullName>
    </submittedName>
</protein>
<evidence type="ECO:0000313" key="4">
    <source>
        <dbReference type="Proteomes" id="UP001164718"/>
    </source>
</evidence>
<reference evidence="3" key="1">
    <citation type="submission" date="2022-09" db="EMBL/GenBank/DDBJ databases">
        <title>Complete Genomes of Fervidibacillus albus and Fervidibacillus halotolerans isolated from tidal flat sediments.</title>
        <authorList>
            <person name="Kwon K.K."/>
            <person name="Yang S.-H."/>
            <person name="Park M.J."/>
            <person name="Oh H.-M."/>
        </authorList>
    </citation>
    <scope>NUCLEOTIDE SEQUENCE</scope>
    <source>
        <strain evidence="3">MEBiC13591</strain>
    </source>
</reference>
<dbReference type="GO" id="GO:0003676">
    <property type="term" value="F:nucleic acid binding"/>
    <property type="evidence" value="ECO:0007669"/>
    <property type="project" value="InterPro"/>
</dbReference>
<evidence type="ECO:0000256" key="1">
    <source>
        <dbReference type="SAM" id="Coils"/>
    </source>
</evidence>
<dbReference type="SUPFAM" id="SSF81901">
    <property type="entry name" value="HCP-like"/>
    <property type="match status" value="1"/>
</dbReference>
<name>A0A9E8LWG0_9BACI</name>
<dbReference type="RefSeq" id="WP_275418391.1">
    <property type="nucleotide sequence ID" value="NZ_CP106878.1"/>
</dbReference>
<keyword evidence="1" id="KW-0175">Coiled coil</keyword>
<dbReference type="EMBL" id="CP106878">
    <property type="protein sequence ID" value="WAA10595.1"/>
    <property type="molecule type" value="Genomic_DNA"/>
</dbReference>
<organism evidence="3 4">
    <name type="scientific">Fervidibacillus albus</name>
    <dbReference type="NCBI Taxonomy" id="2980026"/>
    <lineage>
        <taxon>Bacteria</taxon>
        <taxon>Bacillati</taxon>
        <taxon>Bacillota</taxon>
        <taxon>Bacilli</taxon>
        <taxon>Bacillales</taxon>
        <taxon>Bacillaceae</taxon>
        <taxon>Fervidibacillus</taxon>
    </lineage>
</organism>
<dbReference type="SUPFAM" id="SSF53098">
    <property type="entry name" value="Ribonuclease H-like"/>
    <property type="match status" value="1"/>
</dbReference>
<evidence type="ECO:0000259" key="2">
    <source>
        <dbReference type="Pfam" id="PF13482"/>
    </source>
</evidence>
<gene>
    <name evidence="3" type="ORF">OE104_04555</name>
</gene>
<sequence>MSIKRKLRLYDSYLNEQPNQNNHPPVKDDSFEIPFRKDWEKQGVVPYILDGDYCLIKETRYPLTEQRGKYSYKDFLFVIDRWNETELSHPLSAKGFDAGDLFFFDTETTGLGGGVGNTIFLLGYAYIDENDVVVKQHFLPEPGQEIPLYDSFLRNVDYTTLVTYNGKAFDWPQVKTRHTLIREHVPQLPSFGHFDLLHGSRRMWKHRLESVRLTNVEREILGINRKEDLPGYLAPMVYFDFLQTKNPEGILQVMNHNEQDVLTLIVLYTHLSFQLLGLDQQRTNGELLSLGTWYSQLKETELAISLLEKGIVDLDGMEKWKGMVELAGQYKKIKNEQKALRLYERVAEIAEGSIKIKACIEGAKIFEHRLKDFYSARELAETAYSELMHSNDRSFIERERENMLKRILRLEKKIDRQKRLDV</sequence>
<dbReference type="AlphaFoldDB" id="A0A9E8LWG0"/>
<dbReference type="Gene3D" id="3.30.420.10">
    <property type="entry name" value="Ribonuclease H-like superfamily/Ribonuclease H"/>
    <property type="match status" value="1"/>
</dbReference>
<feature type="domain" description="YprB ribonuclease H-like" evidence="2">
    <location>
        <begin position="103"/>
        <end position="271"/>
    </location>
</feature>
<dbReference type="PANTHER" id="PTHR38462">
    <property type="entry name" value="EXONUCLEASE-LIKE PROTEIN"/>
    <property type="match status" value="1"/>
</dbReference>
<feature type="coiled-coil region" evidence="1">
    <location>
        <begin position="393"/>
        <end position="420"/>
    </location>
</feature>
<evidence type="ECO:0000313" key="3">
    <source>
        <dbReference type="EMBL" id="WAA10595.1"/>
    </source>
</evidence>
<dbReference type="KEGG" id="faf:OE104_04555"/>